<dbReference type="HOGENOM" id="CLU_2878469_0_0_9"/>
<reference evidence="1 2" key="2">
    <citation type="journal article" date="2008" name="Science">
        <title>Environmental genomics reveals a single-species ecosystem deep within Earth.</title>
        <authorList>
            <person name="Chivian D."/>
            <person name="Brodie E.L."/>
            <person name="Alm E.J."/>
            <person name="Culley D.E."/>
            <person name="Dehal P.S."/>
            <person name="Desantis T.Z."/>
            <person name="Gihring T.M."/>
            <person name="Lapidus A."/>
            <person name="Lin L.H."/>
            <person name="Lowry S.R."/>
            <person name="Moser D.P."/>
            <person name="Richardson P.M."/>
            <person name="Southam G."/>
            <person name="Wanger G."/>
            <person name="Pratt L.M."/>
            <person name="Andersen G.L."/>
            <person name="Hazen T.C."/>
            <person name="Brockman F.J."/>
            <person name="Arkin A.P."/>
            <person name="Onstott T.C."/>
        </authorList>
    </citation>
    <scope>NUCLEOTIDE SEQUENCE [LARGE SCALE GENOMIC DNA]</scope>
    <source>
        <strain evidence="1 2">MP104C</strain>
    </source>
</reference>
<name>B1I650_DESAP</name>
<dbReference type="EMBL" id="CP000860">
    <property type="protein sequence ID" value="ACA60474.1"/>
    <property type="molecule type" value="Genomic_DNA"/>
</dbReference>
<sequence length="63" mass="6799">MAGQVKERFGEQVEVETVYKGFLMLGGGDLPKPPNIAVDGELLGDQVTLEQLEEAVRRRLGGG</sequence>
<reference evidence="2" key="1">
    <citation type="submission" date="2007-10" db="EMBL/GenBank/DDBJ databases">
        <title>Complete sequence of chromosome of Desulforudis audaxviator MP104C.</title>
        <authorList>
            <person name="Copeland A."/>
            <person name="Lucas S."/>
            <person name="Lapidus A."/>
            <person name="Barry K."/>
            <person name="Glavina del Rio T."/>
            <person name="Dalin E."/>
            <person name="Tice H."/>
            <person name="Bruce D."/>
            <person name="Pitluck S."/>
            <person name="Lowry S.R."/>
            <person name="Larimer F."/>
            <person name="Land M.L."/>
            <person name="Hauser L."/>
            <person name="Kyrpides N."/>
            <person name="Ivanova N.N."/>
            <person name="Richardson P."/>
        </authorList>
    </citation>
    <scope>NUCLEOTIDE SEQUENCE [LARGE SCALE GENOMIC DNA]</scope>
    <source>
        <strain evidence="2">MP104C</strain>
    </source>
</reference>
<dbReference type="RefSeq" id="WP_012303049.1">
    <property type="nucleotide sequence ID" value="NC_010424.1"/>
</dbReference>
<evidence type="ECO:0000313" key="1">
    <source>
        <dbReference type="EMBL" id="ACA60474.1"/>
    </source>
</evidence>
<organism evidence="1 2">
    <name type="scientific">Desulforudis audaxviator (strain MP104C)</name>
    <dbReference type="NCBI Taxonomy" id="477974"/>
    <lineage>
        <taxon>Bacteria</taxon>
        <taxon>Bacillati</taxon>
        <taxon>Bacillota</taxon>
        <taxon>Clostridia</taxon>
        <taxon>Thermoanaerobacterales</taxon>
        <taxon>Candidatus Desulforudaceae</taxon>
        <taxon>Candidatus Desulforudis</taxon>
    </lineage>
</organism>
<accession>B1I650</accession>
<protein>
    <submittedName>
        <fullName evidence="1">Uncharacterized protein</fullName>
    </submittedName>
</protein>
<gene>
    <name evidence="1" type="ordered locus">Daud_1983</name>
</gene>
<evidence type="ECO:0000313" key="2">
    <source>
        <dbReference type="Proteomes" id="UP000008544"/>
    </source>
</evidence>
<proteinExistence type="predicted"/>
<keyword evidence="2" id="KW-1185">Reference proteome</keyword>
<dbReference type="AlphaFoldDB" id="B1I650"/>
<dbReference type="Proteomes" id="UP000008544">
    <property type="component" value="Chromosome"/>
</dbReference>
<dbReference type="KEGG" id="dau:Daud_1983"/>